<evidence type="ECO:0008006" key="3">
    <source>
        <dbReference type="Google" id="ProtNLM"/>
    </source>
</evidence>
<dbReference type="AlphaFoldDB" id="A0A4R7ZHF7"/>
<reference evidence="1 2" key="1">
    <citation type="submission" date="2019-03" db="EMBL/GenBank/DDBJ databases">
        <title>Genomic Encyclopedia of Type Strains, Phase III (KMG-III): the genomes of soil and plant-associated and newly described type strains.</title>
        <authorList>
            <person name="Whitman W."/>
        </authorList>
    </citation>
    <scope>NUCLEOTIDE SEQUENCE [LARGE SCALE GENOMIC DNA]</scope>
    <source>
        <strain evidence="1 2">VKM Ac-2570</strain>
    </source>
</reference>
<gene>
    <name evidence="1" type="ORF">EV650_7305</name>
</gene>
<dbReference type="InterPro" id="IPR011008">
    <property type="entry name" value="Dimeric_a/b-barrel"/>
</dbReference>
<sequence length="99" mass="10993">MKFLLLLQGDGEPRLQRHEFERVAYDAGELVGGELLADPQLSVRLPDGTTEPVLIDGYYVIDVETRDRAVELARLLPDARVAGRSVEIRAVMQPTAADF</sequence>
<organism evidence="1 2">
    <name type="scientific">Kribbella kalugense</name>
    <dbReference type="NCBI Taxonomy" id="2512221"/>
    <lineage>
        <taxon>Bacteria</taxon>
        <taxon>Bacillati</taxon>
        <taxon>Actinomycetota</taxon>
        <taxon>Actinomycetes</taxon>
        <taxon>Propionibacteriales</taxon>
        <taxon>Kribbellaceae</taxon>
        <taxon>Kribbella</taxon>
    </lineage>
</organism>
<comment type="caution">
    <text evidence="1">The sequence shown here is derived from an EMBL/GenBank/DDBJ whole genome shotgun (WGS) entry which is preliminary data.</text>
</comment>
<dbReference type="RefSeq" id="WP_134123635.1">
    <property type="nucleotide sequence ID" value="NZ_SODF01000003.1"/>
</dbReference>
<dbReference type="SUPFAM" id="SSF54909">
    <property type="entry name" value="Dimeric alpha+beta barrel"/>
    <property type="match status" value="1"/>
</dbReference>
<dbReference type="Gene3D" id="3.30.70.1060">
    <property type="entry name" value="Dimeric alpha+beta barrel"/>
    <property type="match status" value="1"/>
</dbReference>
<dbReference type="OrthoDB" id="3830848at2"/>
<keyword evidence="2" id="KW-1185">Reference proteome</keyword>
<evidence type="ECO:0000313" key="1">
    <source>
        <dbReference type="EMBL" id="TDW15811.1"/>
    </source>
</evidence>
<accession>A0A4R7ZHF7</accession>
<proteinExistence type="predicted"/>
<evidence type="ECO:0000313" key="2">
    <source>
        <dbReference type="Proteomes" id="UP000295447"/>
    </source>
</evidence>
<dbReference type="EMBL" id="SODF01000003">
    <property type="protein sequence ID" value="TDW15811.1"/>
    <property type="molecule type" value="Genomic_DNA"/>
</dbReference>
<dbReference type="Proteomes" id="UP000295447">
    <property type="component" value="Unassembled WGS sequence"/>
</dbReference>
<protein>
    <recommendedName>
        <fullName evidence="3">YCII-related domain-containing protein</fullName>
    </recommendedName>
</protein>
<name>A0A4R7ZHF7_9ACTN</name>